<feature type="signal peptide" evidence="1">
    <location>
        <begin position="1"/>
        <end position="23"/>
    </location>
</feature>
<accession>A0A0R3QY23</accession>
<proteinExistence type="predicted"/>
<dbReference type="Pfam" id="PF10166">
    <property type="entry name" value="DUF2368"/>
    <property type="match status" value="1"/>
</dbReference>
<sequence>LWFWNHLKLVFLILMFLMGTSWSSNAELQNYYEQQALEQVALQNVLLEHKRALECNRSENKKRVREIRYVLIDEQLFQLANTRKLISSQHMTALLVVSLMLVSQKMKQSHLYILPVVPFVIGLFHNFDQQRDRDVTLDTIKENAEKLRRENRRLFEPIGGPITLDELDRRINRAKYHKEKESDEAN</sequence>
<protein>
    <submittedName>
        <fullName evidence="2">Transmembrane protein</fullName>
    </submittedName>
</protein>
<dbReference type="AlphaFoldDB" id="A0A0R3QY23"/>
<reference evidence="2" key="1">
    <citation type="submission" date="2017-02" db="UniProtKB">
        <authorList>
            <consortium name="WormBaseParasite"/>
        </authorList>
    </citation>
    <scope>IDENTIFICATION</scope>
</reference>
<dbReference type="STRING" id="42155.A0A0R3QY23"/>
<name>A0A0R3QY23_9BILA</name>
<dbReference type="InterPro" id="IPR019319">
    <property type="entry name" value="Plg-R(KT)"/>
</dbReference>
<evidence type="ECO:0000256" key="1">
    <source>
        <dbReference type="SAM" id="SignalP"/>
    </source>
</evidence>
<keyword evidence="1" id="KW-0732">Signal</keyword>
<organism evidence="2">
    <name type="scientific">Brugia timori</name>
    <dbReference type="NCBI Taxonomy" id="42155"/>
    <lineage>
        <taxon>Eukaryota</taxon>
        <taxon>Metazoa</taxon>
        <taxon>Ecdysozoa</taxon>
        <taxon>Nematoda</taxon>
        <taxon>Chromadorea</taxon>
        <taxon>Rhabditida</taxon>
        <taxon>Spirurina</taxon>
        <taxon>Spiruromorpha</taxon>
        <taxon>Filarioidea</taxon>
        <taxon>Onchocercidae</taxon>
        <taxon>Brugia</taxon>
    </lineage>
</organism>
<feature type="chain" id="PRO_5006447220" evidence="1">
    <location>
        <begin position="24"/>
        <end position="186"/>
    </location>
</feature>
<dbReference type="GO" id="GO:0005886">
    <property type="term" value="C:plasma membrane"/>
    <property type="evidence" value="ECO:0007669"/>
    <property type="project" value="InterPro"/>
</dbReference>
<dbReference type="WBParaSite" id="BTMF_0001264501-mRNA-1">
    <property type="protein sequence ID" value="BTMF_0001264501-mRNA-1"/>
    <property type="gene ID" value="BTMF_0001264501"/>
</dbReference>
<evidence type="ECO:0000313" key="2">
    <source>
        <dbReference type="WBParaSite" id="BTMF_0001264501-mRNA-1"/>
    </source>
</evidence>